<dbReference type="Proteomes" id="UP000494165">
    <property type="component" value="Unassembled WGS sequence"/>
</dbReference>
<dbReference type="AlphaFoldDB" id="A0A8S1DAP5"/>
<gene>
    <name evidence="1" type="ORF">CLODIP_2_CD04763</name>
</gene>
<organism evidence="1 2">
    <name type="scientific">Cloeon dipterum</name>
    <dbReference type="NCBI Taxonomy" id="197152"/>
    <lineage>
        <taxon>Eukaryota</taxon>
        <taxon>Metazoa</taxon>
        <taxon>Ecdysozoa</taxon>
        <taxon>Arthropoda</taxon>
        <taxon>Hexapoda</taxon>
        <taxon>Insecta</taxon>
        <taxon>Pterygota</taxon>
        <taxon>Palaeoptera</taxon>
        <taxon>Ephemeroptera</taxon>
        <taxon>Pisciforma</taxon>
        <taxon>Baetidae</taxon>
        <taxon>Cloeon</taxon>
    </lineage>
</organism>
<reference evidence="1 2" key="1">
    <citation type="submission" date="2020-04" db="EMBL/GenBank/DDBJ databases">
        <authorList>
            <person name="Alioto T."/>
            <person name="Alioto T."/>
            <person name="Gomez Garrido J."/>
        </authorList>
    </citation>
    <scope>NUCLEOTIDE SEQUENCE [LARGE SCALE GENOMIC DNA]</scope>
</reference>
<comment type="caution">
    <text evidence="1">The sequence shown here is derived from an EMBL/GenBank/DDBJ whole genome shotgun (WGS) entry which is preliminary data.</text>
</comment>
<name>A0A8S1DAP5_9INSE</name>
<proteinExistence type="predicted"/>
<evidence type="ECO:0000313" key="1">
    <source>
        <dbReference type="EMBL" id="CAB3379468.1"/>
    </source>
</evidence>
<protein>
    <submittedName>
        <fullName evidence="1">Uncharacterized protein</fullName>
    </submittedName>
</protein>
<accession>A0A8S1DAP5</accession>
<evidence type="ECO:0000313" key="2">
    <source>
        <dbReference type="Proteomes" id="UP000494165"/>
    </source>
</evidence>
<keyword evidence="2" id="KW-1185">Reference proteome</keyword>
<dbReference type="EMBL" id="CADEPI010000186">
    <property type="protein sequence ID" value="CAB3379468.1"/>
    <property type="molecule type" value="Genomic_DNA"/>
</dbReference>
<sequence>MRFRAPKGGKGWARLSTKIADAMRSILFDFALKAQYSESSVRVYRSSRSNQYKKTTIIRKVAEKLGIGGIKCYRSLEGYPAGVNCRFDF</sequence>